<dbReference type="eggNOG" id="ENOG502ZBH7">
    <property type="taxonomic scope" value="Bacteria"/>
</dbReference>
<evidence type="ECO:0000313" key="2">
    <source>
        <dbReference type="EMBL" id="AFZ57354.1"/>
    </source>
</evidence>
<feature type="compositionally biased region" description="Polar residues" evidence="1">
    <location>
        <begin position="434"/>
        <end position="446"/>
    </location>
</feature>
<dbReference type="Proteomes" id="UP000010474">
    <property type="component" value="Chromosome"/>
</dbReference>
<name>K9ZF33_ANACC</name>
<feature type="compositionally biased region" description="Polar residues" evidence="1">
    <location>
        <begin position="400"/>
        <end position="421"/>
    </location>
</feature>
<accession>K9ZF33</accession>
<reference evidence="3" key="1">
    <citation type="journal article" date="2013" name="Proc. Natl. Acad. Sci. U.S.A.">
        <title>Improving the coverage of the cyanobacterial phylum using diversity-driven genome sequencing.</title>
        <authorList>
            <person name="Shih P.M."/>
            <person name="Wu D."/>
            <person name="Latifi A."/>
            <person name="Axen S.D."/>
            <person name="Fewer D.P."/>
            <person name="Talla E."/>
            <person name="Calteau A."/>
            <person name="Cai F."/>
            <person name="Tandeau de Marsac N."/>
            <person name="Rippka R."/>
            <person name="Herdman M."/>
            <person name="Sivonen K."/>
            <person name="Coursin T."/>
            <person name="Laurent T."/>
            <person name="Goodwin L."/>
            <person name="Nolan M."/>
            <person name="Davenport K.W."/>
            <person name="Han C.S."/>
            <person name="Rubin E.M."/>
            <person name="Eisen J.A."/>
            <person name="Woyke T."/>
            <person name="Gugger M."/>
            <person name="Kerfeld C.A."/>
        </authorList>
    </citation>
    <scope>NUCLEOTIDE SEQUENCE [LARGE SCALE GENOMIC DNA]</scope>
    <source>
        <strain evidence="3">ATCC 27899 / PCC 7122</strain>
    </source>
</reference>
<feature type="compositionally biased region" description="Polar residues" evidence="1">
    <location>
        <begin position="263"/>
        <end position="282"/>
    </location>
</feature>
<dbReference type="AlphaFoldDB" id="K9ZF33"/>
<evidence type="ECO:0000313" key="3">
    <source>
        <dbReference type="Proteomes" id="UP000010474"/>
    </source>
</evidence>
<keyword evidence="3" id="KW-1185">Reference proteome</keyword>
<dbReference type="EMBL" id="CP003659">
    <property type="protein sequence ID" value="AFZ57354.1"/>
    <property type="molecule type" value="Genomic_DNA"/>
</dbReference>
<gene>
    <name evidence="2" type="ordered locus">Anacy_1865</name>
</gene>
<evidence type="ECO:0000256" key="1">
    <source>
        <dbReference type="SAM" id="MobiDB-lite"/>
    </source>
</evidence>
<organism evidence="2 3">
    <name type="scientific">Anabaena cylindrica (strain ATCC 27899 / PCC 7122)</name>
    <dbReference type="NCBI Taxonomy" id="272123"/>
    <lineage>
        <taxon>Bacteria</taxon>
        <taxon>Bacillati</taxon>
        <taxon>Cyanobacteriota</taxon>
        <taxon>Cyanophyceae</taxon>
        <taxon>Nostocales</taxon>
        <taxon>Nostocaceae</taxon>
        <taxon>Anabaena</taxon>
    </lineage>
</organism>
<evidence type="ECO:0008006" key="4">
    <source>
        <dbReference type="Google" id="ProtNLM"/>
    </source>
</evidence>
<feature type="compositionally biased region" description="Low complexity" evidence="1">
    <location>
        <begin position="422"/>
        <end position="433"/>
    </location>
</feature>
<dbReference type="PATRIC" id="fig|272123.3.peg.2030"/>
<dbReference type="RefSeq" id="WP_015214002.1">
    <property type="nucleotide sequence ID" value="NC_019771.1"/>
</dbReference>
<dbReference type="HOGENOM" id="CLU_043655_0_0_3"/>
<protein>
    <recommendedName>
        <fullName evidence="4">TonB family protein</fullName>
    </recommendedName>
</protein>
<proteinExistence type="predicted"/>
<feature type="region of interest" description="Disordered" evidence="1">
    <location>
        <begin position="400"/>
        <end position="446"/>
    </location>
</feature>
<dbReference type="OrthoDB" id="506407at2"/>
<dbReference type="KEGG" id="acy:Anacy_1865"/>
<feature type="region of interest" description="Disordered" evidence="1">
    <location>
        <begin position="243"/>
        <end position="284"/>
    </location>
</feature>
<sequence length="467" mass="51343">MSYVSLLKNIPEILSQPTGIAAIASLGIHGAIALIVPLMPVDSKSTKTDSSQAQAVGLMELSPSDQSRLPQNIDPSQVALQTPQLPLQQQLPPANLSSQSTIMPPLEPPLSSQQVLPPIPQSSANYNLSYLPRRQPVQRFARNDFRTQISNFRVPKSTFSPSASPFVDDLDAKIKETQALNINRLPQVQADSKFAEPLNNPSPDPIDIGAGTTASGISQPQQIQLGDNGVQIAANSPSYLAAEQSLQGRGELASAPRGLMPSPETTTRQQSERTNFNQSDSQVQKREELLANLNSYNALRKTIQQEYPNVKEQAVIRETISTDQRGMEGTVVGRLVIAPDGKVLDIKFQDRSVSPQLQSKTREFFSANPPKVFKQTSSYPFQLRFQKNNDSNNTQETTVKLQPSQNQDSQPEIRKNQSNAQSVVIPNPSPVSVGENQPTVSTQSTQKLIQNLRQIKEERQEKSNKEQ</sequence>